<dbReference type="Proteomes" id="UP000186601">
    <property type="component" value="Unassembled WGS sequence"/>
</dbReference>
<evidence type="ECO:0000313" key="2">
    <source>
        <dbReference type="Proteomes" id="UP000186601"/>
    </source>
</evidence>
<feature type="non-terminal residue" evidence="1">
    <location>
        <position position="1"/>
    </location>
</feature>
<protein>
    <submittedName>
        <fullName evidence="1">Uncharacterized protein</fullName>
    </submittedName>
</protein>
<name>A0A2R6R795_9APHY</name>
<dbReference type="AlphaFoldDB" id="A0A2R6R795"/>
<keyword evidence="2" id="KW-1185">Reference proteome</keyword>
<gene>
    <name evidence="1" type="ORF">PHLCEN_2v3083</name>
</gene>
<sequence>PQTAFKAGFHAKDLSTAKGAWVGKQLPLAEVLSTKEALLANRYQEIPWDSR</sequence>
<evidence type="ECO:0000313" key="1">
    <source>
        <dbReference type="EMBL" id="PSS22617.1"/>
    </source>
</evidence>
<organism evidence="1 2">
    <name type="scientific">Hermanssonia centrifuga</name>
    <dbReference type="NCBI Taxonomy" id="98765"/>
    <lineage>
        <taxon>Eukaryota</taxon>
        <taxon>Fungi</taxon>
        <taxon>Dikarya</taxon>
        <taxon>Basidiomycota</taxon>
        <taxon>Agaricomycotina</taxon>
        <taxon>Agaricomycetes</taxon>
        <taxon>Polyporales</taxon>
        <taxon>Meruliaceae</taxon>
        <taxon>Hermanssonia</taxon>
    </lineage>
</organism>
<dbReference type="EMBL" id="MLYV02000273">
    <property type="protein sequence ID" value="PSS22617.1"/>
    <property type="molecule type" value="Genomic_DNA"/>
</dbReference>
<reference evidence="1 2" key="1">
    <citation type="submission" date="2018-02" db="EMBL/GenBank/DDBJ databases">
        <title>Genome sequence of the basidiomycete white-rot fungus Phlebia centrifuga.</title>
        <authorList>
            <person name="Granchi Z."/>
            <person name="Peng M."/>
            <person name="de Vries R.P."/>
            <person name="Hilden K."/>
            <person name="Makela M.R."/>
            <person name="Grigoriev I."/>
            <person name="Riley R."/>
        </authorList>
    </citation>
    <scope>NUCLEOTIDE SEQUENCE [LARGE SCALE GENOMIC DNA]</scope>
    <source>
        <strain evidence="1 2">FBCC195</strain>
    </source>
</reference>
<accession>A0A2R6R795</accession>
<comment type="caution">
    <text evidence="1">The sequence shown here is derived from an EMBL/GenBank/DDBJ whole genome shotgun (WGS) entry which is preliminary data.</text>
</comment>
<proteinExistence type="predicted"/>